<evidence type="ECO:0000256" key="3">
    <source>
        <dbReference type="ARBA" id="ARBA00022691"/>
    </source>
</evidence>
<keyword evidence="6" id="KW-0489">Methyltransferase</keyword>
<dbReference type="Proteomes" id="UP001239445">
    <property type="component" value="Unassembled WGS sequence"/>
</dbReference>
<organism evidence="6 7">
    <name type="scientific">Echria macrotheca</name>
    <dbReference type="NCBI Taxonomy" id="438768"/>
    <lineage>
        <taxon>Eukaryota</taxon>
        <taxon>Fungi</taxon>
        <taxon>Dikarya</taxon>
        <taxon>Ascomycota</taxon>
        <taxon>Pezizomycotina</taxon>
        <taxon>Sordariomycetes</taxon>
        <taxon>Sordariomycetidae</taxon>
        <taxon>Sordariales</taxon>
        <taxon>Schizotheciaceae</taxon>
        <taxon>Echria</taxon>
    </lineage>
</organism>
<protein>
    <submittedName>
        <fullName evidence="6">Methyltransferase</fullName>
    </submittedName>
</protein>
<comment type="pathway">
    <text evidence="1">Secondary metabolite biosynthesis.</text>
</comment>
<dbReference type="GO" id="GO:0032259">
    <property type="term" value="P:methylation"/>
    <property type="evidence" value="ECO:0007669"/>
    <property type="project" value="UniProtKB-KW"/>
</dbReference>
<keyword evidence="7" id="KW-1185">Reference proteome</keyword>
<reference evidence="6" key="1">
    <citation type="submission" date="2023-06" db="EMBL/GenBank/DDBJ databases">
        <title>Genome-scale phylogeny and comparative genomics of the fungal order Sordariales.</title>
        <authorList>
            <consortium name="Lawrence Berkeley National Laboratory"/>
            <person name="Hensen N."/>
            <person name="Bonometti L."/>
            <person name="Westerberg I."/>
            <person name="Brannstrom I.O."/>
            <person name="Guillou S."/>
            <person name="Cros-Aarteil S."/>
            <person name="Calhoun S."/>
            <person name="Haridas S."/>
            <person name="Kuo A."/>
            <person name="Mondo S."/>
            <person name="Pangilinan J."/>
            <person name="Riley R."/>
            <person name="Labutti K."/>
            <person name="Andreopoulos B."/>
            <person name="Lipzen A."/>
            <person name="Chen C."/>
            <person name="Yanf M."/>
            <person name="Daum C."/>
            <person name="Ng V."/>
            <person name="Clum A."/>
            <person name="Steindorff A."/>
            <person name="Ohm R."/>
            <person name="Martin F."/>
            <person name="Silar P."/>
            <person name="Natvig D."/>
            <person name="Lalanne C."/>
            <person name="Gautier V."/>
            <person name="Ament-Velasquez S.L."/>
            <person name="Kruys A."/>
            <person name="Hutchinson M.I."/>
            <person name="Powell A.J."/>
            <person name="Barry K."/>
            <person name="Miller A.N."/>
            <person name="Grigoriev I.V."/>
            <person name="Debuchy R."/>
            <person name="Gladieux P."/>
            <person name="Thoren M.H."/>
            <person name="Johannesson H."/>
        </authorList>
    </citation>
    <scope>NUCLEOTIDE SEQUENCE</scope>
    <source>
        <strain evidence="6">PSN4</strain>
    </source>
</reference>
<evidence type="ECO:0000259" key="5">
    <source>
        <dbReference type="Pfam" id="PF13649"/>
    </source>
</evidence>
<keyword evidence="2" id="KW-0808">Transferase</keyword>
<dbReference type="InterPro" id="IPR051654">
    <property type="entry name" value="Meroterpenoid_MTases"/>
</dbReference>
<evidence type="ECO:0000256" key="1">
    <source>
        <dbReference type="ARBA" id="ARBA00005179"/>
    </source>
</evidence>
<dbReference type="InterPro" id="IPR041698">
    <property type="entry name" value="Methyltransf_25"/>
</dbReference>
<evidence type="ECO:0000313" key="6">
    <source>
        <dbReference type="EMBL" id="KAK1757019.1"/>
    </source>
</evidence>
<dbReference type="Pfam" id="PF13649">
    <property type="entry name" value="Methyltransf_25"/>
    <property type="match status" value="1"/>
</dbReference>
<evidence type="ECO:0000256" key="4">
    <source>
        <dbReference type="ARBA" id="ARBA00038314"/>
    </source>
</evidence>
<proteinExistence type="inferred from homology"/>
<keyword evidence="3" id="KW-0949">S-adenosyl-L-methionine</keyword>
<dbReference type="EMBL" id="MU839831">
    <property type="protein sequence ID" value="KAK1757019.1"/>
    <property type="molecule type" value="Genomic_DNA"/>
</dbReference>
<dbReference type="PANTHER" id="PTHR35897">
    <property type="entry name" value="METHYLTRANSFERASE AUSD"/>
    <property type="match status" value="1"/>
</dbReference>
<feature type="domain" description="Methyltransferase" evidence="5">
    <location>
        <begin position="96"/>
        <end position="198"/>
    </location>
</feature>
<dbReference type="Gene3D" id="3.40.50.150">
    <property type="entry name" value="Vaccinia Virus protein VP39"/>
    <property type="match status" value="1"/>
</dbReference>
<dbReference type="AlphaFoldDB" id="A0AAJ0FCY3"/>
<dbReference type="PANTHER" id="PTHR35897:SF1">
    <property type="entry name" value="METHYLTRANSFERASE AUSD"/>
    <property type="match status" value="1"/>
</dbReference>
<evidence type="ECO:0000256" key="2">
    <source>
        <dbReference type="ARBA" id="ARBA00022679"/>
    </source>
</evidence>
<name>A0AAJ0FCY3_9PEZI</name>
<sequence>MSCSIPLSGYEGEQALHWFDPTPGVIPWPARELLEKYAGIPEEDIEKEVISLRNMAWKTFTYPCIGQFEFLELQLSTRTRLYHRVLSRLYSGQYLIDMGCCLGQDLRKLAFDGVLPSHLVGVDLHPEFIELGYDLFRDRDRQPGIKMLVGDIQAPVDAEPWPLLKHGFDIVNFSMILHAFEHDEQAVMLEKAVHVLRDEPGAMMMGTACGSRDGRVSCWSGKDIPLHNAETFTRLVAEVGERTGTRWQVEAEVDNGFSMHDGKRKWVGPHLKRLVFEITRLE</sequence>
<comment type="caution">
    <text evidence="6">The sequence shown here is derived from an EMBL/GenBank/DDBJ whole genome shotgun (WGS) entry which is preliminary data.</text>
</comment>
<dbReference type="GO" id="GO:0008168">
    <property type="term" value="F:methyltransferase activity"/>
    <property type="evidence" value="ECO:0007669"/>
    <property type="project" value="UniProtKB-KW"/>
</dbReference>
<evidence type="ECO:0000313" key="7">
    <source>
        <dbReference type="Proteomes" id="UP001239445"/>
    </source>
</evidence>
<dbReference type="SUPFAM" id="SSF53335">
    <property type="entry name" value="S-adenosyl-L-methionine-dependent methyltransferases"/>
    <property type="match status" value="1"/>
</dbReference>
<gene>
    <name evidence="6" type="ORF">QBC47DRAFT_412363</name>
</gene>
<comment type="similarity">
    <text evidence="4">Belongs to the class I-like SAM-binding methyltransferase superfamily.</text>
</comment>
<accession>A0AAJ0FCY3</accession>
<dbReference type="InterPro" id="IPR029063">
    <property type="entry name" value="SAM-dependent_MTases_sf"/>
</dbReference>